<keyword evidence="2" id="KW-1185">Reference proteome</keyword>
<evidence type="ECO:0000313" key="1">
    <source>
        <dbReference type="EMBL" id="ETO28593.1"/>
    </source>
</evidence>
<comment type="caution">
    <text evidence="1">The sequence shown here is derived from an EMBL/GenBank/DDBJ whole genome shotgun (WGS) entry which is preliminary data.</text>
</comment>
<dbReference type="EMBL" id="ASPP01006578">
    <property type="protein sequence ID" value="ETO28593.1"/>
    <property type="molecule type" value="Genomic_DNA"/>
</dbReference>
<dbReference type="InterPro" id="IPR029058">
    <property type="entry name" value="AB_hydrolase_fold"/>
</dbReference>
<reference evidence="1 2" key="1">
    <citation type="journal article" date="2013" name="Curr. Biol.">
        <title>The Genome of the Foraminiferan Reticulomyxa filosa.</title>
        <authorList>
            <person name="Glockner G."/>
            <person name="Hulsmann N."/>
            <person name="Schleicher M."/>
            <person name="Noegel A.A."/>
            <person name="Eichinger L."/>
            <person name="Gallinger C."/>
            <person name="Pawlowski J."/>
            <person name="Sierra R."/>
            <person name="Euteneuer U."/>
            <person name="Pillet L."/>
            <person name="Moustafa A."/>
            <person name="Platzer M."/>
            <person name="Groth M."/>
            <person name="Szafranski K."/>
            <person name="Schliwa M."/>
        </authorList>
    </citation>
    <scope>NUCLEOTIDE SEQUENCE [LARGE SCALE GENOMIC DNA]</scope>
</reference>
<proteinExistence type="predicted"/>
<sequence length="380" mass="43114">MVNILSAVLSLVLVWFCWRIFHWYLSRKALEWDASVNGIGLRSKLCYLLGIGIPKLYEAQYQWYPYKKESKKEDQSYTLKEALSVLQAKTITPQKCLVISFSGGAIKIGGYSQIEFRRVLSECVTEIHNDDTNYDDNDGNDNKEKESKHEYAFDQLYVLDPTGMSWYSYVYDKTYTSNWWDGWKVLGKNLREILKHYKYCLYIGNCMGGTGALIASSYVPENITRCHVVTFNPHLSPSTHPEWAARLGSWLLPSRLRNGLLQACTASVVEAICNDKCPTKVLVSIHVSGFIVSQAEAFVAFWKQACLASINQSIFENQISSVSPITSQNAIETIAGIYCPVHVVIHNDHAIKGGLVRFLRDNGDLAIWIRAHLQLLLHQD</sequence>
<protein>
    <submittedName>
        <fullName evidence="1">Uncharacterized protein</fullName>
    </submittedName>
</protein>
<accession>X6NRM3</accession>
<dbReference type="AlphaFoldDB" id="X6NRM3"/>
<dbReference type="SUPFAM" id="SSF53474">
    <property type="entry name" value="alpha/beta-Hydrolases"/>
    <property type="match status" value="1"/>
</dbReference>
<name>X6NRM3_RETFI</name>
<organism evidence="1 2">
    <name type="scientific">Reticulomyxa filosa</name>
    <dbReference type="NCBI Taxonomy" id="46433"/>
    <lineage>
        <taxon>Eukaryota</taxon>
        <taxon>Sar</taxon>
        <taxon>Rhizaria</taxon>
        <taxon>Retaria</taxon>
        <taxon>Foraminifera</taxon>
        <taxon>Monothalamids</taxon>
        <taxon>Reticulomyxidae</taxon>
        <taxon>Reticulomyxa</taxon>
    </lineage>
</organism>
<dbReference type="Proteomes" id="UP000023152">
    <property type="component" value="Unassembled WGS sequence"/>
</dbReference>
<gene>
    <name evidence="1" type="ORF">RFI_08537</name>
</gene>
<evidence type="ECO:0000313" key="2">
    <source>
        <dbReference type="Proteomes" id="UP000023152"/>
    </source>
</evidence>